<gene>
    <name evidence="2" type="ORF">EVAR_76271_1</name>
</gene>
<organism evidence="2 3">
    <name type="scientific">Eumeta variegata</name>
    <name type="common">Bagworm moth</name>
    <name type="synonym">Eumeta japonica</name>
    <dbReference type="NCBI Taxonomy" id="151549"/>
    <lineage>
        <taxon>Eukaryota</taxon>
        <taxon>Metazoa</taxon>
        <taxon>Ecdysozoa</taxon>
        <taxon>Arthropoda</taxon>
        <taxon>Hexapoda</taxon>
        <taxon>Insecta</taxon>
        <taxon>Pterygota</taxon>
        <taxon>Neoptera</taxon>
        <taxon>Endopterygota</taxon>
        <taxon>Lepidoptera</taxon>
        <taxon>Glossata</taxon>
        <taxon>Ditrysia</taxon>
        <taxon>Tineoidea</taxon>
        <taxon>Psychidae</taxon>
        <taxon>Oiketicinae</taxon>
        <taxon>Eumeta</taxon>
    </lineage>
</organism>
<keyword evidence="1" id="KW-0812">Transmembrane</keyword>
<protein>
    <submittedName>
        <fullName evidence="2">Uncharacterized protein</fullName>
    </submittedName>
</protein>
<keyword evidence="1" id="KW-1133">Transmembrane helix</keyword>
<proteinExistence type="predicted"/>
<evidence type="ECO:0000256" key="1">
    <source>
        <dbReference type="SAM" id="Phobius"/>
    </source>
</evidence>
<evidence type="ECO:0000313" key="2">
    <source>
        <dbReference type="EMBL" id="GBP28176.1"/>
    </source>
</evidence>
<accession>A0A4C1UQB6</accession>
<sequence length="152" mass="17598">MKPYLRANKAFMVQLRSSTGIARAYLLTREFGRDVAALWRYGAPFPTFLKILATLMLCLVVLMPLTYPLFVVVLTYFTYESLILSWLHDSPHLFCPEQIMRRTFQAVWRPCAPERLREVRKVLTRAILVTHSLATSIDYLCVVQGLLDDIIM</sequence>
<dbReference type="AlphaFoldDB" id="A0A4C1UQB6"/>
<dbReference type="EMBL" id="BGZK01000203">
    <property type="protein sequence ID" value="GBP28176.1"/>
    <property type="molecule type" value="Genomic_DNA"/>
</dbReference>
<keyword evidence="1" id="KW-0472">Membrane</keyword>
<name>A0A4C1UQB6_EUMVA</name>
<comment type="caution">
    <text evidence="2">The sequence shown here is derived from an EMBL/GenBank/DDBJ whole genome shotgun (WGS) entry which is preliminary data.</text>
</comment>
<evidence type="ECO:0000313" key="3">
    <source>
        <dbReference type="Proteomes" id="UP000299102"/>
    </source>
</evidence>
<reference evidence="2 3" key="1">
    <citation type="journal article" date="2019" name="Commun. Biol.">
        <title>The bagworm genome reveals a unique fibroin gene that provides high tensile strength.</title>
        <authorList>
            <person name="Kono N."/>
            <person name="Nakamura H."/>
            <person name="Ohtoshi R."/>
            <person name="Tomita M."/>
            <person name="Numata K."/>
            <person name="Arakawa K."/>
        </authorList>
    </citation>
    <scope>NUCLEOTIDE SEQUENCE [LARGE SCALE GENOMIC DNA]</scope>
</reference>
<dbReference type="Proteomes" id="UP000299102">
    <property type="component" value="Unassembled WGS sequence"/>
</dbReference>
<dbReference type="OrthoDB" id="7243985at2759"/>
<feature type="transmembrane region" description="Helical" evidence="1">
    <location>
        <begin position="51"/>
        <end position="77"/>
    </location>
</feature>
<keyword evidence="3" id="KW-1185">Reference proteome</keyword>